<dbReference type="CDD" id="cd09214">
    <property type="entry name" value="GH64-like"/>
    <property type="match status" value="1"/>
</dbReference>
<dbReference type="PANTHER" id="PTHR38165">
    <property type="match status" value="1"/>
</dbReference>
<sequence>MRATKFLAAVALAAGLGLSAPAPASAADFWGPTGDIPAATRVMTFKILNRTNGKYPDSQVFWTFNGQTRSIAAQRYIDVPVVSAARMYFHLGSATSPYSDFIELNTTASWIGVNTTRVDGFGLKLALRVHVRGGGDTTVGETQAVFGQTRAATFAEFVTNMPAQFKHLGQVQAPYRIPAPSQDAAFRAGGQYANYFTAYARSVGQNASTADIFACAGPLAQQAALCGALNRHVAHLPQAQWTDTSRYYQNAPANYYARFWHNHAINQKAYGFPYDDAADQSSYIARSNPQYMLIAVGW</sequence>
<evidence type="ECO:0000259" key="2">
    <source>
        <dbReference type="PROSITE" id="PS52006"/>
    </source>
</evidence>
<dbReference type="InterPro" id="IPR032477">
    <property type="entry name" value="Glyco_hydro_64"/>
</dbReference>
<accession>A0ABS5Z626</accession>
<keyword evidence="4" id="KW-1185">Reference proteome</keyword>
<dbReference type="InterPro" id="IPR042517">
    <property type="entry name" value="Glyco_hydro_64_N_2"/>
</dbReference>
<dbReference type="EMBL" id="JAHKKG010000016">
    <property type="protein sequence ID" value="MBU2669915.1"/>
    <property type="molecule type" value="Genomic_DNA"/>
</dbReference>
<feature type="chain" id="PRO_5047016178" description="GH64 domain-containing protein" evidence="1">
    <location>
        <begin position="27"/>
        <end position="298"/>
    </location>
</feature>
<proteinExistence type="predicted"/>
<evidence type="ECO:0000313" key="4">
    <source>
        <dbReference type="Proteomes" id="UP001519654"/>
    </source>
</evidence>
<dbReference type="InterPro" id="IPR037398">
    <property type="entry name" value="Glyco_hydro_64_fam"/>
</dbReference>
<dbReference type="RefSeq" id="WP_215795118.1">
    <property type="nucleotide sequence ID" value="NZ_JAHKKG010000016.1"/>
</dbReference>
<comment type="caution">
    <text evidence="3">The sequence shown here is derived from an EMBL/GenBank/DDBJ whole genome shotgun (WGS) entry which is preliminary data.</text>
</comment>
<feature type="signal peptide" evidence="1">
    <location>
        <begin position="1"/>
        <end position="26"/>
    </location>
</feature>
<organism evidence="3 4">
    <name type="scientific">Paractinoplanes bogorensis</name>
    <dbReference type="NCBI Taxonomy" id="1610840"/>
    <lineage>
        <taxon>Bacteria</taxon>
        <taxon>Bacillati</taxon>
        <taxon>Actinomycetota</taxon>
        <taxon>Actinomycetes</taxon>
        <taxon>Micromonosporales</taxon>
        <taxon>Micromonosporaceae</taxon>
        <taxon>Paractinoplanes</taxon>
    </lineage>
</organism>
<dbReference type="Pfam" id="PF16483">
    <property type="entry name" value="Glyco_hydro_64"/>
    <property type="match status" value="2"/>
</dbReference>
<dbReference type="Gene3D" id="2.60.110.10">
    <property type="entry name" value="Thaumatin"/>
    <property type="match status" value="2"/>
</dbReference>
<reference evidence="3 4" key="1">
    <citation type="submission" date="2021-06" db="EMBL/GenBank/DDBJ databases">
        <title>Actinoplanes lichenicola sp. nov., and Actinoplanes ovalisporus sp. nov., isolated from lichen in Thailand.</title>
        <authorList>
            <person name="Saeng-In P."/>
            <person name="Kanchanasin P."/>
            <person name="Yuki M."/>
            <person name="Kudo T."/>
            <person name="Ohkuma M."/>
            <person name="Phongsopitanun W."/>
            <person name="Tanasupawat S."/>
        </authorList>
    </citation>
    <scope>NUCLEOTIDE SEQUENCE [LARGE SCALE GENOMIC DNA]</scope>
    <source>
        <strain evidence="3 4">NBRC 110975</strain>
    </source>
</reference>
<keyword evidence="1" id="KW-0732">Signal</keyword>
<dbReference type="PROSITE" id="PS52006">
    <property type="entry name" value="GH64"/>
    <property type="match status" value="1"/>
</dbReference>
<dbReference type="Proteomes" id="UP001519654">
    <property type="component" value="Unassembled WGS sequence"/>
</dbReference>
<dbReference type="PANTHER" id="PTHR38165:SF1">
    <property type="entry name" value="GLUCANASE B"/>
    <property type="match status" value="1"/>
</dbReference>
<protein>
    <recommendedName>
        <fullName evidence="2">GH64 domain-containing protein</fullName>
    </recommendedName>
</protein>
<feature type="domain" description="GH64" evidence="2">
    <location>
        <begin position="2"/>
        <end position="298"/>
    </location>
</feature>
<evidence type="ECO:0000313" key="3">
    <source>
        <dbReference type="EMBL" id="MBU2669915.1"/>
    </source>
</evidence>
<name>A0ABS5Z626_9ACTN</name>
<dbReference type="Gene3D" id="3.30.920.50">
    <property type="entry name" value="Beta-1,3-glucanase, C-terminal domain"/>
    <property type="match status" value="1"/>
</dbReference>
<evidence type="ECO:0000256" key="1">
    <source>
        <dbReference type="SAM" id="SignalP"/>
    </source>
</evidence>
<gene>
    <name evidence="3" type="ORF">KOI35_41030</name>
</gene>
<dbReference type="InterPro" id="IPR037176">
    <property type="entry name" value="Osmotin/thaumatin-like_sf"/>
</dbReference>